<sequence length="68" mass="7738">MSNPVSHPSHYINANGVELIDIIDEMPFARASAMKYIFRAGKKNPEKELEDLQKAAWLIQREIAKLAK</sequence>
<proteinExistence type="predicted"/>
<reference evidence="1 2" key="1">
    <citation type="submission" date="2015-09" db="EMBL/GenBank/DDBJ databases">
        <title>Aphanizomenon flos-aquae WA102.</title>
        <authorList>
            <person name="Driscoll C."/>
        </authorList>
    </citation>
    <scope>NUCLEOTIDE SEQUENCE [LARGE SCALE GENOMIC DNA]</scope>
    <source>
        <strain evidence="1">WA102</strain>
    </source>
</reference>
<dbReference type="Pfam" id="PF11753">
    <property type="entry name" value="DUF3310"/>
    <property type="match status" value="1"/>
</dbReference>
<dbReference type="EMBL" id="LJOW01000020">
    <property type="protein sequence ID" value="OBQ44561.1"/>
    <property type="molecule type" value="Genomic_DNA"/>
</dbReference>
<comment type="caution">
    <text evidence="1">The sequence shown here is derived from an EMBL/GenBank/DDBJ whole genome shotgun (WGS) entry which is preliminary data.</text>
</comment>
<accession>A0A1B7X5B9</accession>
<name>A0A1B7X5B9_APHFL</name>
<protein>
    <recommendedName>
        <fullName evidence="3">DUF3310 domain-containing protein</fullName>
    </recommendedName>
</protein>
<dbReference type="InterPro" id="IPR021739">
    <property type="entry name" value="SaV-like"/>
</dbReference>
<dbReference type="Proteomes" id="UP000092093">
    <property type="component" value="Unassembled WGS sequence"/>
</dbReference>
<evidence type="ECO:0000313" key="2">
    <source>
        <dbReference type="Proteomes" id="UP000092093"/>
    </source>
</evidence>
<gene>
    <name evidence="1" type="ORF">AN484_06660</name>
</gene>
<evidence type="ECO:0000313" key="1">
    <source>
        <dbReference type="EMBL" id="OBQ44561.1"/>
    </source>
</evidence>
<dbReference type="AlphaFoldDB" id="A0A1B7X5B9"/>
<organism evidence="1 2">
    <name type="scientific">Aphanizomenon flos-aquae WA102</name>
    <dbReference type="NCBI Taxonomy" id="1710896"/>
    <lineage>
        <taxon>Bacteria</taxon>
        <taxon>Bacillati</taxon>
        <taxon>Cyanobacteriota</taxon>
        <taxon>Cyanophyceae</taxon>
        <taxon>Nostocales</taxon>
        <taxon>Aphanizomenonaceae</taxon>
        <taxon>Aphanizomenon</taxon>
    </lineage>
</organism>
<evidence type="ECO:0008006" key="3">
    <source>
        <dbReference type="Google" id="ProtNLM"/>
    </source>
</evidence>